<evidence type="ECO:0000313" key="3">
    <source>
        <dbReference type="Proteomes" id="UP001162836"/>
    </source>
</evidence>
<gene>
    <name evidence="2" type="ORF">LRS37_04510</name>
</gene>
<feature type="domain" description="IstB-like ATP-binding" evidence="1">
    <location>
        <begin position="124"/>
        <end position="202"/>
    </location>
</feature>
<evidence type="ECO:0000259" key="1">
    <source>
        <dbReference type="Pfam" id="PF01695"/>
    </source>
</evidence>
<reference evidence="2 3" key="1">
    <citation type="journal article" date="2023" name="Antonie Van Leeuwenhoek">
        <title>Unveiling the genomic potential of a novel thermostable glycoside hydrolases producing Neobacillus sedimentimangrovi UE25.</title>
        <authorList>
            <person name="Ejaz U."/>
            <person name="Saleem F."/>
            <person name="Rashid R."/>
            <person name="Hasan K.A."/>
            <person name="Syed M.N."/>
            <person name="Sohail M."/>
        </authorList>
    </citation>
    <scope>NUCLEOTIDE SEQUENCE [LARGE SCALE GENOMIC DNA]</scope>
    <source>
        <strain evidence="2 3">UE25</strain>
    </source>
</reference>
<accession>A0ABS8QG81</accession>
<name>A0ABS8QG81_9BACI</name>
<dbReference type="Gene3D" id="3.40.50.300">
    <property type="entry name" value="P-loop containing nucleotide triphosphate hydrolases"/>
    <property type="match status" value="1"/>
</dbReference>
<dbReference type="SUPFAM" id="SSF52540">
    <property type="entry name" value="P-loop containing nucleoside triphosphate hydrolases"/>
    <property type="match status" value="1"/>
</dbReference>
<keyword evidence="3" id="KW-1185">Reference proteome</keyword>
<dbReference type="InterPro" id="IPR027417">
    <property type="entry name" value="P-loop_NTPase"/>
</dbReference>
<dbReference type="PANTHER" id="PTHR30050">
    <property type="entry name" value="CHROMOSOMAL REPLICATION INITIATOR PROTEIN DNAA"/>
    <property type="match status" value="1"/>
</dbReference>
<proteinExistence type="predicted"/>
<dbReference type="EMBL" id="JAJODE010000008">
    <property type="protein sequence ID" value="MCD4838143.1"/>
    <property type="molecule type" value="Genomic_DNA"/>
</dbReference>
<dbReference type="Pfam" id="PF01695">
    <property type="entry name" value="IstB_IS21"/>
    <property type="match status" value="1"/>
</dbReference>
<comment type="caution">
    <text evidence="2">The sequence shown here is derived from an EMBL/GenBank/DDBJ whole genome shotgun (WGS) entry which is preliminary data.</text>
</comment>
<keyword evidence="2" id="KW-0547">Nucleotide-binding</keyword>
<organism evidence="2 3">
    <name type="scientific">Neobacillus sedimentimangrovi</name>
    <dbReference type="NCBI Taxonomy" id="2699460"/>
    <lineage>
        <taxon>Bacteria</taxon>
        <taxon>Bacillati</taxon>
        <taxon>Bacillota</taxon>
        <taxon>Bacilli</taxon>
        <taxon>Bacillales</taxon>
        <taxon>Bacillaceae</taxon>
        <taxon>Neobacillus</taxon>
    </lineage>
</organism>
<dbReference type="PANTHER" id="PTHR30050:SF4">
    <property type="entry name" value="ATP-BINDING PROTEIN RV3427C IN INSERTION SEQUENCE-RELATED"/>
    <property type="match status" value="1"/>
</dbReference>
<dbReference type="CDD" id="cd00009">
    <property type="entry name" value="AAA"/>
    <property type="match status" value="1"/>
</dbReference>
<protein>
    <submittedName>
        <fullName evidence="2">ATP-binding protein</fullName>
    </submittedName>
</protein>
<dbReference type="InterPro" id="IPR002611">
    <property type="entry name" value="IstB_ATP-bd"/>
</dbReference>
<dbReference type="GO" id="GO:0005524">
    <property type="term" value="F:ATP binding"/>
    <property type="evidence" value="ECO:0007669"/>
    <property type="project" value="UniProtKB-KW"/>
</dbReference>
<sequence>MKNMLFHIRPDLKGRVSLDAIKLKKYQCSQCQEDTIDGWEFELDGMLQQITAAQQCNSCGTKELSRQVTAELNEKRLNLLISNWYFISDQETAGFKNFEPVNDLVKDAKQKTMNYVGAFSQKCLKEKNLLMMGSTGTGKTHLSKATARTLKARGFKVGFITAVELFNKIKATFDNGSADRVFDEMKKLDLLVIDDVGVETVKLDDVSWTVRTWTEIIEARMGLPNIWTTNLDEPSLVKVVGQRAFSRMMENSRFIDLFTDDYRKNKTVS</sequence>
<keyword evidence="2" id="KW-0067">ATP-binding</keyword>
<dbReference type="Proteomes" id="UP001162836">
    <property type="component" value="Unassembled WGS sequence"/>
</dbReference>
<evidence type="ECO:0000313" key="2">
    <source>
        <dbReference type="EMBL" id="MCD4838143.1"/>
    </source>
</evidence>